<reference evidence="2" key="1">
    <citation type="submission" date="2010-07" db="EMBL/GenBank/DDBJ databases">
        <title>Complete sequence of Clostridium saccharolyticum WM1.</title>
        <authorList>
            <consortium name="US DOE Joint Genome Institute"/>
            <person name="Lucas S."/>
            <person name="Copeland A."/>
            <person name="Lapidus A."/>
            <person name="Cheng J.-F."/>
            <person name="Bruce D."/>
            <person name="Goodwin L."/>
            <person name="Pitluck S."/>
            <person name="Chertkov O."/>
            <person name="Detter J.C."/>
            <person name="Han C."/>
            <person name="Tapia R."/>
            <person name="Land M."/>
            <person name="Hauser L."/>
            <person name="Chang Y.-J."/>
            <person name="Jeffries C."/>
            <person name="Kyrpides N."/>
            <person name="Ivanova N."/>
            <person name="Mikhailova N."/>
            <person name="Mouttaki H."/>
            <person name="Lin L."/>
            <person name="Zhou J."/>
            <person name="Hemme C.L."/>
            <person name="Woyke T."/>
        </authorList>
    </citation>
    <scope>NUCLEOTIDE SEQUENCE [LARGE SCALE GENOMIC DNA]</scope>
    <source>
        <strain evidence="2">WM1</strain>
    </source>
</reference>
<sequence length="92" mass="10937">MIYGTLLFAFLSMVFSSPRWRWLISPEASLSPREEKIGFLFGRYLRDAAVAMLLLWLLRDWNRPWVYWIAGCVFFLRTLGFLIPMARVFIND</sequence>
<dbReference type="KEGG" id="csh:Closa_3188"/>
<keyword evidence="1" id="KW-1133">Transmembrane helix</keyword>
<keyword evidence="3" id="KW-1185">Reference proteome</keyword>
<feature type="transmembrane region" description="Helical" evidence="1">
    <location>
        <begin position="65"/>
        <end position="90"/>
    </location>
</feature>
<dbReference type="OrthoDB" id="2054436at2"/>
<dbReference type="PaxDb" id="610130-Closa_3188"/>
<evidence type="ECO:0000313" key="3">
    <source>
        <dbReference type="Proteomes" id="UP000001662"/>
    </source>
</evidence>
<dbReference type="HOGENOM" id="CLU_2408142_0_0_9"/>
<protein>
    <submittedName>
        <fullName evidence="2">Uncharacterized protein</fullName>
    </submittedName>
</protein>
<keyword evidence="1" id="KW-0812">Transmembrane</keyword>
<accession>D9R8I9</accession>
<organism evidence="2 3">
    <name type="scientific">Lacrimispora saccharolytica (strain ATCC 35040 / DSM 2544 / NRCC 2533 / WM1)</name>
    <name type="common">Clostridium saccharolyticum</name>
    <dbReference type="NCBI Taxonomy" id="610130"/>
    <lineage>
        <taxon>Bacteria</taxon>
        <taxon>Bacillati</taxon>
        <taxon>Bacillota</taxon>
        <taxon>Clostridia</taxon>
        <taxon>Lachnospirales</taxon>
        <taxon>Lachnospiraceae</taxon>
        <taxon>Lacrimispora</taxon>
    </lineage>
</organism>
<proteinExistence type="predicted"/>
<dbReference type="STRING" id="610130.Closa_3188"/>
<dbReference type="RefSeq" id="WP_013273788.1">
    <property type="nucleotide sequence ID" value="NC_014376.1"/>
</dbReference>
<dbReference type="Proteomes" id="UP000001662">
    <property type="component" value="Chromosome"/>
</dbReference>
<name>D9R8I9_LACSW</name>
<dbReference type="EMBL" id="CP002109">
    <property type="protein sequence ID" value="ADL05718.1"/>
    <property type="molecule type" value="Genomic_DNA"/>
</dbReference>
<dbReference type="AlphaFoldDB" id="D9R8I9"/>
<evidence type="ECO:0000256" key="1">
    <source>
        <dbReference type="SAM" id="Phobius"/>
    </source>
</evidence>
<evidence type="ECO:0000313" key="2">
    <source>
        <dbReference type="EMBL" id="ADL05718.1"/>
    </source>
</evidence>
<dbReference type="eggNOG" id="ENOG5034BIS">
    <property type="taxonomic scope" value="Bacteria"/>
</dbReference>
<feature type="transmembrane region" description="Helical" evidence="1">
    <location>
        <begin position="40"/>
        <end position="58"/>
    </location>
</feature>
<gene>
    <name evidence="2" type="ordered locus">Closa_3188</name>
</gene>
<keyword evidence="1" id="KW-0472">Membrane</keyword>